<dbReference type="Pfam" id="PF13091">
    <property type="entry name" value="PLDc_2"/>
    <property type="match status" value="1"/>
</dbReference>
<evidence type="ECO:0000256" key="1">
    <source>
        <dbReference type="ARBA" id="ARBA00000798"/>
    </source>
</evidence>
<dbReference type="AlphaFoldDB" id="C6B8P2"/>
<evidence type="ECO:0000313" key="13">
    <source>
        <dbReference type="EMBL" id="ACS60280.1"/>
    </source>
</evidence>
<dbReference type="OrthoDB" id="9811262at2"/>
<comment type="subcellular location">
    <subcellularLocation>
        <location evidence="3">Secreted</location>
    </subcellularLocation>
</comment>
<dbReference type="PANTHER" id="PTHR43856:SF1">
    <property type="entry name" value="MITOCHONDRIAL CARDIOLIPIN HYDROLASE"/>
    <property type="match status" value="1"/>
</dbReference>
<feature type="domain" description="PLD phosphodiesterase" evidence="12">
    <location>
        <begin position="220"/>
        <end position="247"/>
    </location>
</feature>
<dbReference type="EC" id="3.1.4.4" evidence="5"/>
<comment type="similarity">
    <text evidence="4">Belongs to the phospholipase D family.</text>
</comment>
<geneLocation type="plasmid" evidence="13 14">
    <name>pR132503</name>
</geneLocation>
<feature type="domain" description="PLD phosphodiesterase" evidence="12">
    <location>
        <begin position="442"/>
        <end position="469"/>
    </location>
</feature>
<dbReference type="GO" id="GO:0016042">
    <property type="term" value="P:lipid catabolic process"/>
    <property type="evidence" value="ECO:0007669"/>
    <property type="project" value="UniProtKB-KW"/>
</dbReference>
<evidence type="ECO:0000256" key="6">
    <source>
        <dbReference type="ARBA" id="ARBA00018392"/>
    </source>
</evidence>
<evidence type="ECO:0000256" key="8">
    <source>
        <dbReference type="ARBA" id="ARBA00022801"/>
    </source>
</evidence>
<dbReference type="EMBL" id="CP001625">
    <property type="protein sequence ID" value="ACS60280.1"/>
    <property type="molecule type" value="Genomic_DNA"/>
</dbReference>
<dbReference type="CDD" id="cd09128">
    <property type="entry name" value="PLDc_unchar1_2"/>
    <property type="match status" value="1"/>
</dbReference>
<evidence type="ECO:0000256" key="10">
    <source>
        <dbReference type="ARBA" id="ARBA00023098"/>
    </source>
</evidence>
<comment type="catalytic activity">
    <reaction evidence="1">
        <text>a 1,2-diacyl-sn-glycero-3-phosphocholine + H2O = a 1,2-diacyl-sn-glycero-3-phosphate + choline + H(+)</text>
        <dbReference type="Rhea" id="RHEA:14445"/>
        <dbReference type="ChEBI" id="CHEBI:15354"/>
        <dbReference type="ChEBI" id="CHEBI:15377"/>
        <dbReference type="ChEBI" id="CHEBI:15378"/>
        <dbReference type="ChEBI" id="CHEBI:57643"/>
        <dbReference type="ChEBI" id="CHEBI:58608"/>
        <dbReference type="EC" id="3.1.4.4"/>
    </reaction>
</comment>
<name>C6B8P2_RHILS</name>
<evidence type="ECO:0000256" key="5">
    <source>
        <dbReference type="ARBA" id="ARBA00012027"/>
    </source>
</evidence>
<dbReference type="GO" id="GO:0004630">
    <property type="term" value="F:phospholipase D activity"/>
    <property type="evidence" value="ECO:0007669"/>
    <property type="project" value="UniProtKB-EC"/>
</dbReference>
<gene>
    <name evidence="13" type="ordered locus">Rleg_5459</name>
</gene>
<evidence type="ECO:0000256" key="7">
    <source>
        <dbReference type="ARBA" id="ARBA00022525"/>
    </source>
</evidence>
<comment type="function">
    <text evidence="2">Could be a virulence factor.</text>
</comment>
<dbReference type="GO" id="GO:0005576">
    <property type="term" value="C:extracellular region"/>
    <property type="evidence" value="ECO:0007669"/>
    <property type="project" value="UniProtKB-SubCell"/>
</dbReference>
<dbReference type="SMART" id="SM00155">
    <property type="entry name" value="PLDc"/>
    <property type="match status" value="2"/>
</dbReference>
<evidence type="ECO:0000313" key="14">
    <source>
        <dbReference type="Proteomes" id="UP000002256"/>
    </source>
</evidence>
<evidence type="ECO:0000256" key="3">
    <source>
        <dbReference type="ARBA" id="ARBA00004613"/>
    </source>
</evidence>
<dbReference type="InterPro" id="IPR051406">
    <property type="entry name" value="PLD_domain"/>
</dbReference>
<dbReference type="GO" id="GO:0006793">
    <property type="term" value="P:phosphorus metabolic process"/>
    <property type="evidence" value="ECO:0007669"/>
    <property type="project" value="UniProtKB-ARBA"/>
</dbReference>
<dbReference type="HOGENOM" id="CLU_512634_0_0_5"/>
<proteinExistence type="inferred from homology"/>
<keyword evidence="7" id="KW-0964">Secreted</keyword>
<keyword evidence="8" id="KW-0378">Hydrolase</keyword>
<reference evidence="13 14" key="1">
    <citation type="journal article" date="2010" name="Stand. Genomic Sci.">
        <title>Complete genome sequence of Rhizobium leguminosarum bv. trifolii strain WSM1325, an effective microsymbiont of annual Mediterranean clovers.</title>
        <authorList>
            <person name="Reeve W."/>
            <person name="O'Hara G."/>
            <person name="Chain P."/>
            <person name="Ardley J."/>
            <person name="Brau L."/>
            <person name="Nandesena K."/>
            <person name="Tiwari R."/>
            <person name="Copeland A."/>
            <person name="Nolan M."/>
            <person name="Han C."/>
            <person name="Brettin T."/>
            <person name="Land M."/>
            <person name="Ovchinikova G."/>
            <person name="Ivanova N."/>
            <person name="Mavromatis K."/>
            <person name="Markowitz V."/>
            <person name="Kyrpides N."/>
            <person name="Melino V."/>
            <person name="Denton M."/>
            <person name="Yates R."/>
            <person name="Howieson J."/>
        </authorList>
    </citation>
    <scope>NUCLEOTIDE SEQUENCE [LARGE SCALE GENOMIC DNA]</scope>
    <source>
        <strain evidence="14">WSM1325</strain>
        <plasmid evidence="14">Plasmid pR132503</plasmid>
    </source>
</reference>
<dbReference type="SUPFAM" id="SSF56024">
    <property type="entry name" value="Phospholipase D/nuclease"/>
    <property type="match status" value="2"/>
</dbReference>
<evidence type="ECO:0000256" key="11">
    <source>
        <dbReference type="ARBA" id="ARBA00029594"/>
    </source>
</evidence>
<dbReference type="Gene3D" id="3.30.870.10">
    <property type="entry name" value="Endonuclease Chain A"/>
    <property type="match status" value="2"/>
</dbReference>
<evidence type="ECO:0000256" key="9">
    <source>
        <dbReference type="ARBA" id="ARBA00022963"/>
    </source>
</evidence>
<dbReference type="PANTHER" id="PTHR43856">
    <property type="entry name" value="CARDIOLIPIN HYDROLASE"/>
    <property type="match status" value="1"/>
</dbReference>
<sequence>MRFLDDTTRQSVQQVIDENAAALHSIPGFVSTEPGFPVVDGRILREPAILVFVAHKKPASHLIREERAPRQLGAFRVAVMQASPERQLMELQDFEPIAESITAASSSELTYELIEGNPIDNPFDVTAPMLCHVGPDAGWPVLKPFLEATRDTLTTAMYDFNADYIAKIFIDTVREGGIKAVLTWDDSMVPAETMIRKKLRDSLGAQLDGWIVKCGADRRFASAYHEKVAVRDSEAFWLSSGNWSTRSQPEIDPIAKESDARGMYSKGNREWHIIVEDEALSKLFERYIIYDRDGSQAEVAAGDDGVVLTVEDLESLPDVFVPLQSLFPSLELAASVVEPVAPKRLPSSARSVHVQPVLTPDNYLRRILDLIGGVERSIYLQFSYINYSEAVKDQPFRDMLAMLADLSFKPALDVRIIVGSADAADKIRKLAENGFNDSVFRTQSNIHNKGIVVDGKIVLISSTNWSSDGVLRNRDAGLIIHDPEIAGYFQDVFLQDWNDRARTTLDDDSPVTLATDGAETPPGMVRMAWRDYFG</sequence>
<dbReference type="Proteomes" id="UP000002256">
    <property type="component" value="Plasmid pR132503"/>
</dbReference>
<evidence type="ECO:0000256" key="2">
    <source>
        <dbReference type="ARBA" id="ARBA00003145"/>
    </source>
</evidence>
<dbReference type="InterPro" id="IPR025202">
    <property type="entry name" value="PLD-like_dom"/>
</dbReference>
<dbReference type="GO" id="GO:0016891">
    <property type="term" value="F:RNA endonuclease activity producing 5'-phosphomonoesters, hydrolytic mechanism"/>
    <property type="evidence" value="ECO:0007669"/>
    <property type="project" value="TreeGrafter"/>
</dbReference>
<evidence type="ECO:0000259" key="12">
    <source>
        <dbReference type="PROSITE" id="PS50035"/>
    </source>
</evidence>
<keyword evidence="10" id="KW-0443">Lipid metabolism</keyword>
<dbReference type="PROSITE" id="PS50035">
    <property type="entry name" value="PLD"/>
    <property type="match status" value="2"/>
</dbReference>
<dbReference type="KEGG" id="rlg:Rleg_5459"/>
<accession>C6B8P2</accession>
<organism evidence="13 14">
    <name type="scientific">Rhizobium leguminosarum bv. trifolii (strain WSM1325)</name>
    <dbReference type="NCBI Taxonomy" id="395491"/>
    <lineage>
        <taxon>Bacteria</taxon>
        <taxon>Pseudomonadati</taxon>
        <taxon>Pseudomonadota</taxon>
        <taxon>Alphaproteobacteria</taxon>
        <taxon>Hyphomicrobiales</taxon>
        <taxon>Rhizobiaceae</taxon>
        <taxon>Rhizobium/Agrobacterium group</taxon>
        <taxon>Rhizobium</taxon>
    </lineage>
</organism>
<evidence type="ECO:0000256" key="4">
    <source>
        <dbReference type="ARBA" id="ARBA00008664"/>
    </source>
</evidence>
<dbReference type="CDD" id="cd00138">
    <property type="entry name" value="PLDc_SF"/>
    <property type="match status" value="1"/>
</dbReference>
<keyword evidence="13" id="KW-0614">Plasmid</keyword>
<keyword evidence="9" id="KW-0442">Lipid degradation</keyword>
<protein>
    <recommendedName>
        <fullName evidence="6">Phospholipase D</fullName>
        <ecNumber evidence="5">3.1.4.4</ecNumber>
    </recommendedName>
    <alternativeName>
        <fullName evidence="11">Choline phosphatase</fullName>
    </alternativeName>
</protein>
<dbReference type="InterPro" id="IPR001736">
    <property type="entry name" value="PLipase_D/transphosphatidylase"/>
</dbReference>